<dbReference type="InterPro" id="IPR036938">
    <property type="entry name" value="PAP2/HPO_sf"/>
</dbReference>
<dbReference type="EMBL" id="JZCR01000018">
    <property type="protein sequence ID" value="KJW12702.1"/>
    <property type="molecule type" value="Genomic_DNA"/>
</dbReference>
<evidence type="ECO:0000313" key="4">
    <source>
        <dbReference type="EMBL" id="KJW12702.1"/>
    </source>
</evidence>
<dbReference type="SUPFAM" id="SSF48317">
    <property type="entry name" value="Acid phosphatase/Vanadium-dependent haloperoxidase"/>
    <property type="match status" value="1"/>
</dbReference>
<dbReference type="SUPFAM" id="SSF51126">
    <property type="entry name" value="Pectin lyase-like"/>
    <property type="match status" value="1"/>
</dbReference>
<feature type="chain" id="PRO_5002466255" evidence="2">
    <location>
        <begin position="24"/>
        <end position="571"/>
    </location>
</feature>
<dbReference type="PATRIC" id="fig|216463.3.peg.531"/>
<dbReference type="Proteomes" id="UP000033491">
    <property type="component" value="Unassembled WGS sequence"/>
</dbReference>
<evidence type="ECO:0000256" key="2">
    <source>
        <dbReference type="SAM" id="SignalP"/>
    </source>
</evidence>
<keyword evidence="1 2" id="KW-0732">Signal</keyword>
<feature type="signal peptide" evidence="2">
    <location>
        <begin position="1"/>
        <end position="23"/>
    </location>
</feature>
<sequence length="571" mass="62599">MGATLATALVLCPLMTPLTQAKASTVDTLIAPHQAKYGYYVDHYKENRKENDQPTTNPGLGLLSNFFQLWSPTGEKRNPAILNQSMNIVAKATQNRTKAEVERSFFTDQRILPYGMLSGLGPYEKAFKHNANSQTWYPKMPTKPIPGDTPWSTAQWGDPQSKLGPVVDLISQVRQGPYCDTGVVKQIFKYVRPYRQSPDTVKPNPYLVNVMATAPQNDYDFPSGHGTAAFEVGSALAYAFPERYQQLMTRSSEMGYDRLLAGRHTPLAVMGSRMIGSAVAASVLNDPANRALKQRAYQNAHSKYLQKSSLVDHHDDFANYQKNQKDYRYRMTYGLPQIGKKGQAMRVPKGAEVLLETRLPYLSAKQRRVVLATTGFDSGYPVMDDAEGWGRLDLFSAANGYGKLLEKTTVKMNAAKGGFNARDTWRNAISGRGQLVKTGSGALTLAGKNRFTGGIALKGGQLTLAAPQAAGTGKLAVQAGTVRTTTPLKLAHGFQQAKRGTLALKVTKATAVKIHGRAQLAGTLKLSGVKGVKNHQKLITFTKHQGTFAHVKGLPKGWHVKYHQHSLELVH</sequence>
<feature type="domain" description="Phosphatidic acid phosphatase type 2/haloperoxidase" evidence="3">
    <location>
        <begin position="183"/>
        <end position="286"/>
    </location>
</feature>
<proteinExistence type="predicted"/>
<dbReference type="NCBIfam" id="TIGR02601">
    <property type="entry name" value="autotrns_rpt"/>
    <property type="match status" value="1"/>
</dbReference>
<organism evidence="4 5">
    <name type="scientific">Levilactobacillus spicheri</name>
    <dbReference type="NCBI Taxonomy" id="216463"/>
    <lineage>
        <taxon>Bacteria</taxon>
        <taxon>Bacillati</taxon>
        <taxon>Bacillota</taxon>
        <taxon>Bacilli</taxon>
        <taxon>Lactobacillales</taxon>
        <taxon>Lactobacillaceae</taxon>
        <taxon>Levilactobacillus</taxon>
    </lineage>
</organism>
<protein>
    <submittedName>
        <fullName evidence="4">Phospholipid phosphatase</fullName>
    </submittedName>
</protein>
<dbReference type="STRING" id="216463.VC81_07130"/>
<gene>
    <name evidence="4" type="ORF">VC81_07130</name>
</gene>
<dbReference type="Gene3D" id="1.20.144.10">
    <property type="entry name" value="Phosphatidic acid phosphatase type 2/haloperoxidase"/>
    <property type="match status" value="1"/>
</dbReference>
<reference evidence="4 5" key="1">
    <citation type="submission" date="2015-03" db="EMBL/GenBank/DDBJ databases">
        <authorList>
            <person name="Zheng J."/>
            <person name="Ganezle M."/>
        </authorList>
    </citation>
    <scope>NUCLEOTIDE SEQUENCE [LARGE SCALE GENOMIC DNA]</scope>
    <source>
        <strain evidence="4 5">LP38</strain>
    </source>
</reference>
<evidence type="ECO:0000259" key="3">
    <source>
        <dbReference type="Pfam" id="PF01569"/>
    </source>
</evidence>
<dbReference type="InterPro" id="IPR013425">
    <property type="entry name" value="Autotrns_rpt"/>
</dbReference>
<dbReference type="Pfam" id="PF01569">
    <property type="entry name" value="PAP2"/>
    <property type="match status" value="1"/>
</dbReference>
<dbReference type="InterPro" id="IPR011050">
    <property type="entry name" value="Pectin_lyase_fold/virulence"/>
</dbReference>
<evidence type="ECO:0000313" key="5">
    <source>
        <dbReference type="Proteomes" id="UP000033491"/>
    </source>
</evidence>
<comment type="caution">
    <text evidence="4">The sequence shown here is derived from an EMBL/GenBank/DDBJ whole genome shotgun (WGS) entry which is preliminary data.</text>
</comment>
<dbReference type="InterPro" id="IPR000326">
    <property type="entry name" value="PAP2/HPO"/>
</dbReference>
<dbReference type="AlphaFoldDB" id="A0A0F3RV91"/>
<name>A0A0F3RV91_9LACO</name>
<accession>A0A0F3RV91</accession>
<evidence type="ECO:0000256" key="1">
    <source>
        <dbReference type="ARBA" id="ARBA00022729"/>
    </source>
</evidence>